<feature type="signal peptide" evidence="8">
    <location>
        <begin position="1"/>
        <end position="21"/>
    </location>
</feature>
<dbReference type="PANTHER" id="PTHR31297">
    <property type="entry name" value="GLUCAN ENDO-1,6-BETA-GLUCOSIDASE B"/>
    <property type="match status" value="1"/>
</dbReference>
<keyword evidence="3" id="KW-0136">Cellulose degradation</keyword>
<dbReference type="Pfam" id="PF00150">
    <property type="entry name" value="Cellulase"/>
    <property type="match status" value="1"/>
</dbReference>
<dbReference type="Gene3D" id="3.20.20.80">
    <property type="entry name" value="Glycosidases"/>
    <property type="match status" value="2"/>
</dbReference>
<evidence type="ECO:0000256" key="5">
    <source>
        <dbReference type="ARBA" id="ARBA00023295"/>
    </source>
</evidence>
<protein>
    <submittedName>
        <fullName evidence="10">Cellulase family glycosylhydrolase</fullName>
    </submittedName>
</protein>
<keyword evidence="5 7" id="KW-0326">Glycosidase</keyword>
<gene>
    <name evidence="10" type="ORF">NB063_13415</name>
</gene>
<proteinExistence type="inferred from homology"/>
<organism evidence="10 11">
    <name type="scientific">Aporhodopirellula aestuarii</name>
    <dbReference type="NCBI Taxonomy" id="2950107"/>
    <lineage>
        <taxon>Bacteria</taxon>
        <taxon>Pseudomonadati</taxon>
        <taxon>Planctomycetota</taxon>
        <taxon>Planctomycetia</taxon>
        <taxon>Pirellulales</taxon>
        <taxon>Pirellulaceae</taxon>
        <taxon>Aporhodopirellula</taxon>
    </lineage>
</organism>
<evidence type="ECO:0000256" key="8">
    <source>
        <dbReference type="SAM" id="SignalP"/>
    </source>
</evidence>
<keyword evidence="2 7" id="KW-0378">Hydrolase</keyword>
<evidence type="ECO:0000259" key="9">
    <source>
        <dbReference type="Pfam" id="PF00150"/>
    </source>
</evidence>
<keyword evidence="8" id="KW-0732">Signal</keyword>
<keyword evidence="6" id="KW-0624">Polysaccharide degradation</keyword>
<evidence type="ECO:0000313" key="10">
    <source>
        <dbReference type="EMBL" id="MCM2371604.1"/>
    </source>
</evidence>
<dbReference type="RefSeq" id="WP_250929238.1">
    <property type="nucleotide sequence ID" value="NZ_JAMQBK010000035.1"/>
</dbReference>
<keyword evidence="4" id="KW-0119">Carbohydrate metabolism</keyword>
<evidence type="ECO:0000313" key="11">
    <source>
        <dbReference type="Proteomes" id="UP001202961"/>
    </source>
</evidence>
<sequence>MKSLGILVAVLLAFQTTTVTAQSLPDPSPTHLPRWRGFNLLEKFHLDWSNGPFQESDFKMISDLGFNFVRLPMDYRVWIQNRDWNRFNEKTLREIDQAVAWGEKYSIHVCLNFHRAPGYTVASPPESTNLWTDPETQRVCAKHWAEFARRYKKFSNRNLSFNLFNEPTHVDASQYVEVVKKIAEAIREHDPDRLIICDGLDWGQQPVETLKELGVAQATRGYAPVEITHYRANWMKGSDQYPVPTWPQIIAHATLYAPTKSEIAPEARRPLRIHSQWNADTSLRFRVGTVSSTNTLVVRADGKPLFEKTFDPGPGDGEWRSVEYFPQWKLHRAVYNRNYQTTIPAGTQTIEIAVIQGDWLSLTEIGIGYRNSKGFQRETKLQFSNNWAVPPSTLTYQGPQPGIEASPTLFASDSQRGRQWLWDETVAPWQKATRSGIGVIVGEFGCYHKTPHDITLAWMEDNLANWQRADIGWALWNFRGSFGILDSERSDVKYERYQGHMLDRKMLDLLQRY</sequence>
<evidence type="ECO:0000256" key="1">
    <source>
        <dbReference type="ARBA" id="ARBA00005641"/>
    </source>
</evidence>
<reference evidence="10 11" key="1">
    <citation type="journal article" date="2022" name="Syst. Appl. Microbiol.">
        <title>Rhodopirellula aestuarii sp. nov., a novel member of the genus Rhodopirellula isolated from brackish sediments collected in the Tagus River estuary, Portugal.</title>
        <authorList>
            <person name="Vitorino I.R."/>
            <person name="Klimek D."/>
            <person name="Calusinska M."/>
            <person name="Lobo-da-Cunha A."/>
            <person name="Vasconcelos V."/>
            <person name="Lage O.M."/>
        </authorList>
    </citation>
    <scope>NUCLEOTIDE SEQUENCE [LARGE SCALE GENOMIC DNA]</scope>
    <source>
        <strain evidence="10 11">ICT_H3.1</strain>
    </source>
</reference>
<evidence type="ECO:0000256" key="7">
    <source>
        <dbReference type="RuleBase" id="RU361153"/>
    </source>
</evidence>
<feature type="chain" id="PRO_5045408112" evidence="8">
    <location>
        <begin position="22"/>
        <end position="513"/>
    </location>
</feature>
<comment type="similarity">
    <text evidence="1 7">Belongs to the glycosyl hydrolase 5 (cellulase A) family.</text>
</comment>
<feature type="domain" description="Glycoside hydrolase family 5" evidence="9">
    <location>
        <begin position="36"/>
        <end position="208"/>
    </location>
</feature>
<name>A0ABT0U4J8_9BACT</name>
<evidence type="ECO:0000256" key="3">
    <source>
        <dbReference type="ARBA" id="ARBA00023001"/>
    </source>
</evidence>
<evidence type="ECO:0000256" key="2">
    <source>
        <dbReference type="ARBA" id="ARBA00022801"/>
    </source>
</evidence>
<evidence type="ECO:0000256" key="4">
    <source>
        <dbReference type="ARBA" id="ARBA00023277"/>
    </source>
</evidence>
<accession>A0ABT0U4J8</accession>
<keyword evidence="11" id="KW-1185">Reference proteome</keyword>
<dbReference type="PANTHER" id="PTHR31297:SF41">
    <property type="entry name" value="ENDOGLUCANASE, PUTATIVE (AFU_ORTHOLOGUE AFUA_5G01830)-RELATED"/>
    <property type="match status" value="1"/>
</dbReference>
<dbReference type="Proteomes" id="UP001202961">
    <property type="component" value="Unassembled WGS sequence"/>
</dbReference>
<dbReference type="EMBL" id="JAMQBK010000035">
    <property type="protein sequence ID" value="MCM2371604.1"/>
    <property type="molecule type" value="Genomic_DNA"/>
</dbReference>
<dbReference type="InterPro" id="IPR017853">
    <property type="entry name" value="GH"/>
</dbReference>
<dbReference type="InterPro" id="IPR050386">
    <property type="entry name" value="Glycosyl_hydrolase_5"/>
</dbReference>
<dbReference type="InterPro" id="IPR001547">
    <property type="entry name" value="Glyco_hydro_5"/>
</dbReference>
<dbReference type="SUPFAM" id="SSF51445">
    <property type="entry name" value="(Trans)glycosidases"/>
    <property type="match status" value="1"/>
</dbReference>
<evidence type="ECO:0000256" key="6">
    <source>
        <dbReference type="ARBA" id="ARBA00023326"/>
    </source>
</evidence>
<comment type="caution">
    <text evidence="10">The sequence shown here is derived from an EMBL/GenBank/DDBJ whole genome shotgun (WGS) entry which is preliminary data.</text>
</comment>